<feature type="compositionally biased region" description="Basic and acidic residues" evidence="1">
    <location>
        <begin position="259"/>
        <end position="271"/>
    </location>
</feature>
<keyword evidence="4" id="KW-1185">Reference proteome</keyword>
<feature type="region of interest" description="Disordered" evidence="1">
    <location>
        <begin position="153"/>
        <end position="188"/>
    </location>
</feature>
<dbReference type="Pfam" id="PF10180">
    <property type="entry name" value="WKF"/>
    <property type="match status" value="1"/>
</dbReference>
<dbReference type="Proteomes" id="UP000005222">
    <property type="component" value="Chromosome I"/>
</dbReference>
<evidence type="ECO:0000313" key="3">
    <source>
        <dbReference type="EMBL" id="CCE81982.1"/>
    </source>
</evidence>
<dbReference type="InterPro" id="IPR019327">
    <property type="entry name" value="WKF"/>
</dbReference>
<accession>G8YFN3</accession>
<organism evidence="3 4">
    <name type="scientific">Pichia sorbitophila (strain ATCC MYA-4447 / BCRC 22081 / CBS 7064 / NBRC 10061 / NRRL Y-12695)</name>
    <name type="common">Hybrid yeast</name>
    <dbReference type="NCBI Taxonomy" id="559304"/>
    <lineage>
        <taxon>Eukaryota</taxon>
        <taxon>Fungi</taxon>
        <taxon>Dikarya</taxon>
        <taxon>Ascomycota</taxon>
        <taxon>Saccharomycotina</taxon>
        <taxon>Pichiomycetes</taxon>
        <taxon>Debaryomycetaceae</taxon>
        <taxon>Millerozyma</taxon>
    </lineage>
</organism>
<feature type="compositionally biased region" description="Basic and acidic residues" evidence="1">
    <location>
        <begin position="235"/>
        <end position="245"/>
    </location>
</feature>
<dbReference type="HOGENOM" id="CLU_067161_0_0_1"/>
<feature type="region of interest" description="Disordered" evidence="1">
    <location>
        <begin position="206"/>
        <end position="333"/>
    </location>
</feature>
<dbReference type="eggNOG" id="KOG4829">
    <property type="taxonomic scope" value="Eukaryota"/>
</dbReference>
<dbReference type="OrthoDB" id="10261563at2759"/>
<evidence type="ECO:0000313" key="4">
    <source>
        <dbReference type="Proteomes" id="UP000005222"/>
    </source>
</evidence>
<feature type="compositionally biased region" description="Basic and acidic residues" evidence="1">
    <location>
        <begin position="45"/>
        <end position="57"/>
    </location>
</feature>
<feature type="region of interest" description="Disordered" evidence="1">
    <location>
        <begin position="45"/>
        <end position="78"/>
    </location>
</feature>
<feature type="compositionally biased region" description="Polar residues" evidence="1">
    <location>
        <begin position="272"/>
        <end position="290"/>
    </location>
</feature>
<dbReference type="EMBL" id="FO082051">
    <property type="protein sequence ID" value="CCE81982.1"/>
    <property type="molecule type" value="Genomic_DNA"/>
</dbReference>
<dbReference type="STRING" id="559304.G8YFN3"/>
<feature type="domain" description="WKF" evidence="2">
    <location>
        <begin position="79"/>
        <end position="137"/>
    </location>
</feature>
<feature type="compositionally biased region" description="Basic residues" evidence="1">
    <location>
        <begin position="319"/>
        <end position="333"/>
    </location>
</feature>
<proteinExistence type="predicted"/>
<feature type="compositionally biased region" description="Basic and acidic residues" evidence="1">
    <location>
        <begin position="165"/>
        <end position="180"/>
    </location>
</feature>
<dbReference type="FunCoup" id="G8YFN3">
    <property type="interactions" value="359"/>
</dbReference>
<evidence type="ECO:0000256" key="1">
    <source>
        <dbReference type="SAM" id="MobiDB-lite"/>
    </source>
</evidence>
<evidence type="ECO:0000259" key="2">
    <source>
        <dbReference type="Pfam" id="PF10180"/>
    </source>
</evidence>
<feature type="compositionally biased region" description="Basic and acidic residues" evidence="1">
    <location>
        <begin position="65"/>
        <end position="77"/>
    </location>
</feature>
<dbReference type="OMA" id="KENWKFS"/>
<dbReference type="InParanoid" id="G8YFN3"/>
<dbReference type="PANTHER" id="PTHR22306">
    <property type="entry name" value="CHROMOSOME 7 OPEN READING FRAME 50"/>
    <property type="match status" value="1"/>
</dbReference>
<dbReference type="PANTHER" id="PTHR22306:SF2">
    <property type="entry name" value="CHROMOSOME 7 OPEN READING FRAME 50"/>
    <property type="match status" value="1"/>
</dbReference>
<sequence length="333" mass="37867">MDSIPAWKKLGLQVNSDSSENVLHTTTHLDGDKLTKKDLKKIQEVNKKNASAKSEKKPPKRVKKPKSERGAPPEKDQLNYLRQYTEDRANWKFSKQKQNWIIKNLENIEDKYEGALLAYLEGMQGGSRDRVIESCQNTISRWNDLVEKIEAKLDQESDQSNNEESNDKADTDGQDKDKASTETQESVNRDHVKRCITILKVLTETTPSVKGFESEEDSKPEENSKPEDEPESEEGEKSSSQEEPKNTLIIDEVEVAGLSKKEQEVQKEVEKIQNNSTSSHSEGIDLTDSNKTNDSKSSKEKKKKRKHSDRSKDESKSEKKSKKSKKAKAKSED</sequence>
<feature type="compositionally biased region" description="Basic residues" evidence="1">
    <location>
        <begin position="299"/>
        <end position="309"/>
    </location>
</feature>
<protein>
    <submittedName>
        <fullName evidence="3">Piso0_002670 protein</fullName>
    </submittedName>
</protein>
<dbReference type="AlphaFoldDB" id="G8YFN3"/>
<reference evidence="3 4" key="1">
    <citation type="journal article" date="2012" name="G3 (Bethesda)">
        <title>Pichia sorbitophila, an interspecies yeast hybrid reveals early steps of genome resolution following polyploidization.</title>
        <authorList>
            <person name="Leh Louis V."/>
            <person name="Despons L."/>
            <person name="Friedrich A."/>
            <person name="Martin T."/>
            <person name="Durrens P."/>
            <person name="Casaregola S."/>
            <person name="Neuveglise C."/>
            <person name="Fairhead C."/>
            <person name="Marck C."/>
            <person name="Cruz J.A."/>
            <person name="Straub M.L."/>
            <person name="Kugler V."/>
            <person name="Sacerdot C."/>
            <person name="Uzunov Z."/>
            <person name="Thierry A."/>
            <person name="Weiss S."/>
            <person name="Bleykasten C."/>
            <person name="De Montigny J."/>
            <person name="Jacques N."/>
            <person name="Jung P."/>
            <person name="Lemaire M."/>
            <person name="Mallet S."/>
            <person name="Morel G."/>
            <person name="Richard G.F."/>
            <person name="Sarkar A."/>
            <person name="Savel G."/>
            <person name="Schacherer J."/>
            <person name="Seret M.L."/>
            <person name="Talla E."/>
            <person name="Samson G."/>
            <person name="Jubin C."/>
            <person name="Poulain J."/>
            <person name="Vacherie B."/>
            <person name="Barbe V."/>
            <person name="Pelletier E."/>
            <person name="Sherman D.J."/>
            <person name="Westhof E."/>
            <person name="Weissenbach J."/>
            <person name="Baret P.V."/>
            <person name="Wincker P."/>
            <person name="Gaillardin C."/>
            <person name="Dujon B."/>
            <person name="Souciet J.L."/>
        </authorList>
    </citation>
    <scope>NUCLEOTIDE SEQUENCE [LARGE SCALE GENOMIC DNA]</scope>
    <source>
        <strain evidence="4">ATCC MYA-4447 / BCRC 22081 / CBS 7064 / NBRC 10061 / NRRL Y-12695</strain>
    </source>
</reference>
<gene>
    <name evidence="3" type="primary">Piso0_002670</name>
    <name evidence="3" type="ORF">GNLVRS01_PISO0I15232g</name>
</gene>
<name>G8YFN3_PICSO</name>